<reference evidence="3 4" key="1">
    <citation type="journal article" date="2019" name="Int. J. Syst. Evol. Microbiol.">
        <title>The Global Catalogue of Microorganisms (GCM) 10K type strain sequencing project: providing services to taxonomists for standard genome sequencing and annotation.</title>
        <authorList>
            <consortium name="The Broad Institute Genomics Platform"/>
            <consortium name="The Broad Institute Genome Sequencing Center for Infectious Disease"/>
            <person name="Wu L."/>
            <person name="Ma J."/>
        </authorList>
    </citation>
    <scope>NUCLEOTIDE SEQUENCE [LARGE SCALE GENOMIC DNA]</scope>
    <source>
        <strain evidence="3 4">PSRA2</strain>
    </source>
</reference>
<dbReference type="Pfam" id="PF23995">
    <property type="entry name" value="DUF7313"/>
    <property type="match status" value="1"/>
</dbReference>
<gene>
    <name evidence="3" type="ORF">ACFQHK_06990</name>
</gene>
<evidence type="ECO:0000259" key="2">
    <source>
        <dbReference type="Pfam" id="PF23995"/>
    </source>
</evidence>
<dbReference type="EMBL" id="JBHSXM010000001">
    <property type="protein sequence ID" value="MFC6836250.1"/>
    <property type="molecule type" value="Genomic_DNA"/>
</dbReference>
<feature type="transmembrane region" description="Helical" evidence="1">
    <location>
        <begin position="118"/>
        <end position="139"/>
    </location>
</feature>
<feature type="transmembrane region" description="Helical" evidence="1">
    <location>
        <begin position="57"/>
        <end position="74"/>
    </location>
</feature>
<comment type="caution">
    <text evidence="3">The sequence shown here is derived from an EMBL/GenBank/DDBJ whole genome shotgun (WGS) entry which is preliminary data.</text>
</comment>
<dbReference type="AlphaFoldDB" id="A0ABD5U6T4"/>
<organism evidence="3 4">
    <name type="scientific">Halomarina ordinaria</name>
    <dbReference type="NCBI Taxonomy" id="3033939"/>
    <lineage>
        <taxon>Archaea</taxon>
        <taxon>Methanobacteriati</taxon>
        <taxon>Methanobacteriota</taxon>
        <taxon>Stenosarchaea group</taxon>
        <taxon>Halobacteria</taxon>
        <taxon>Halobacteriales</taxon>
        <taxon>Natronomonadaceae</taxon>
        <taxon>Halomarina</taxon>
    </lineage>
</organism>
<evidence type="ECO:0000313" key="4">
    <source>
        <dbReference type="Proteomes" id="UP001596406"/>
    </source>
</evidence>
<feature type="transmembrane region" description="Helical" evidence="1">
    <location>
        <begin position="80"/>
        <end position="97"/>
    </location>
</feature>
<accession>A0ABD5U6T4</accession>
<evidence type="ECO:0000313" key="3">
    <source>
        <dbReference type="EMBL" id="MFC6836250.1"/>
    </source>
</evidence>
<keyword evidence="4" id="KW-1185">Reference proteome</keyword>
<feature type="transmembrane region" description="Helical" evidence="1">
    <location>
        <begin position="18"/>
        <end position="36"/>
    </location>
</feature>
<keyword evidence="1" id="KW-0812">Transmembrane</keyword>
<name>A0ABD5U6T4_9EURY</name>
<sequence>MQSSVSLFGPVDTILGPYIEYVLLVLVLVNMVARAAEYRSHVKQARDGGVDAIGRNPVRVATNFLLLVGGFYFLTVEYHAGFVFSVLVVGMVITDVFEFESRLVEARRDIGIERPKGSIAASVLVLLYAAYTSLFFLIADYWGAVI</sequence>
<proteinExistence type="predicted"/>
<dbReference type="InterPro" id="IPR055737">
    <property type="entry name" value="DUF7313"/>
</dbReference>
<protein>
    <recommendedName>
        <fullName evidence="2">DUF7313 domain-containing protein</fullName>
    </recommendedName>
</protein>
<dbReference type="RefSeq" id="WP_304447941.1">
    <property type="nucleotide sequence ID" value="NZ_JARRAH010000001.1"/>
</dbReference>
<keyword evidence="1" id="KW-0472">Membrane</keyword>
<dbReference type="Proteomes" id="UP001596406">
    <property type="component" value="Unassembled WGS sequence"/>
</dbReference>
<evidence type="ECO:0000256" key="1">
    <source>
        <dbReference type="SAM" id="Phobius"/>
    </source>
</evidence>
<feature type="domain" description="DUF7313" evidence="2">
    <location>
        <begin position="4"/>
        <end position="146"/>
    </location>
</feature>
<keyword evidence="1" id="KW-1133">Transmembrane helix</keyword>